<name>A0A8K0W2D0_9PLEO</name>
<proteinExistence type="predicted"/>
<sequence>MSPLRISSTNHRPTLVFSGRAVPLSALPTIVVADILTSHLDTPNVEIWIGYTKNGRHYIDKQVKAPTAEQQMRALKWYYNSTFTSFERFAMRWMYCQIPIIQIGELHHPCLQNDDAHGTLPREVQFASLETDAILSASFARPDLLQEYGNMFHDTHVFNVKPPPAGADQRVLCISHTVDKKLLIIPLMFTIIVAITVAVVVIHLTRSVAAGAEVGSFVGVILSLMWAYILWLSG</sequence>
<dbReference type="Proteomes" id="UP000813461">
    <property type="component" value="Unassembled WGS sequence"/>
</dbReference>
<keyword evidence="1" id="KW-1133">Transmembrane helix</keyword>
<evidence type="ECO:0000313" key="3">
    <source>
        <dbReference type="Proteomes" id="UP000813461"/>
    </source>
</evidence>
<keyword evidence="3" id="KW-1185">Reference proteome</keyword>
<dbReference type="EMBL" id="JAGMVJ010000003">
    <property type="protein sequence ID" value="KAH7092058.1"/>
    <property type="molecule type" value="Genomic_DNA"/>
</dbReference>
<comment type="caution">
    <text evidence="2">The sequence shown here is derived from an EMBL/GenBank/DDBJ whole genome shotgun (WGS) entry which is preliminary data.</text>
</comment>
<reference evidence="2" key="1">
    <citation type="journal article" date="2021" name="Nat. Commun.">
        <title>Genetic determinants of endophytism in the Arabidopsis root mycobiome.</title>
        <authorList>
            <person name="Mesny F."/>
            <person name="Miyauchi S."/>
            <person name="Thiergart T."/>
            <person name="Pickel B."/>
            <person name="Atanasova L."/>
            <person name="Karlsson M."/>
            <person name="Huettel B."/>
            <person name="Barry K.W."/>
            <person name="Haridas S."/>
            <person name="Chen C."/>
            <person name="Bauer D."/>
            <person name="Andreopoulos W."/>
            <person name="Pangilinan J."/>
            <person name="LaButti K."/>
            <person name="Riley R."/>
            <person name="Lipzen A."/>
            <person name="Clum A."/>
            <person name="Drula E."/>
            <person name="Henrissat B."/>
            <person name="Kohler A."/>
            <person name="Grigoriev I.V."/>
            <person name="Martin F.M."/>
            <person name="Hacquard S."/>
        </authorList>
    </citation>
    <scope>NUCLEOTIDE SEQUENCE</scope>
    <source>
        <strain evidence="2">MPI-SDFR-AT-0120</strain>
    </source>
</reference>
<evidence type="ECO:0000256" key="1">
    <source>
        <dbReference type="SAM" id="Phobius"/>
    </source>
</evidence>
<evidence type="ECO:0000313" key="2">
    <source>
        <dbReference type="EMBL" id="KAH7092058.1"/>
    </source>
</evidence>
<dbReference type="AlphaFoldDB" id="A0A8K0W2D0"/>
<protein>
    <submittedName>
        <fullName evidence="2">Uncharacterized protein</fullName>
    </submittedName>
</protein>
<organism evidence="2 3">
    <name type="scientific">Paraphoma chrysanthemicola</name>
    <dbReference type="NCBI Taxonomy" id="798071"/>
    <lineage>
        <taxon>Eukaryota</taxon>
        <taxon>Fungi</taxon>
        <taxon>Dikarya</taxon>
        <taxon>Ascomycota</taxon>
        <taxon>Pezizomycotina</taxon>
        <taxon>Dothideomycetes</taxon>
        <taxon>Pleosporomycetidae</taxon>
        <taxon>Pleosporales</taxon>
        <taxon>Pleosporineae</taxon>
        <taxon>Phaeosphaeriaceae</taxon>
        <taxon>Paraphoma</taxon>
    </lineage>
</organism>
<accession>A0A8K0W2D0</accession>
<feature type="transmembrane region" description="Helical" evidence="1">
    <location>
        <begin position="214"/>
        <end position="232"/>
    </location>
</feature>
<feature type="transmembrane region" description="Helical" evidence="1">
    <location>
        <begin position="182"/>
        <end position="202"/>
    </location>
</feature>
<dbReference type="OrthoDB" id="3773360at2759"/>
<gene>
    <name evidence="2" type="ORF">FB567DRAFT_588369</name>
</gene>
<keyword evidence="1" id="KW-0472">Membrane</keyword>
<keyword evidence="1" id="KW-0812">Transmembrane</keyword>